<dbReference type="OrthoDB" id="2353623at2"/>
<keyword evidence="3" id="KW-1185">Reference proteome</keyword>
<dbReference type="InterPro" id="IPR004038">
    <property type="entry name" value="Ribosomal_eL8/eL30/eS12/Gad45"/>
</dbReference>
<dbReference type="Gene3D" id="3.30.1330.30">
    <property type="match status" value="1"/>
</dbReference>
<organism evidence="2 3">
    <name type="scientific">Natranaerovirga hydrolytica</name>
    <dbReference type="NCBI Taxonomy" id="680378"/>
    <lineage>
        <taxon>Bacteria</taxon>
        <taxon>Bacillati</taxon>
        <taxon>Bacillota</taxon>
        <taxon>Clostridia</taxon>
        <taxon>Lachnospirales</taxon>
        <taxon>Natranaerovirgaceae</taxon>
        <taxon>Natranaerovirga</taxon>
    </lineage>
</organism>
<keyword evidence="2" id="KW-0689">Ribosomal protein</keyword>
<sequence length="80" mass="8758">MHNITNGPKVIGTKQTLRALNKGIVETIYVAKDAQKQITLRAQELAQSQDVPIVFIDSMEELAKACHVEVKTATAALIKN</sequence>
<dbReference type="EMBL" id="SMGQ01000012">
    <property type="protein sequence ID" value="TCK93408.1"/>
    <property type="molecule type" value="Genomic_DNA"/>
</dbReference>
<dbReference type="SUPFAM" id="SSF55315">
    <property type="entry name" value="L30e-like"/>
    <property type="match status" value="1"/>
</dbReference>
<proteinExistence type="predicted"/>
<dbReference type="AlphaFoldDB" id="A0A4R1MKP3"/>
<dbReference type="InterPro" id="IPR029064">
    <property type="entry name" value="Ribosomal_eL30-like_sf"/>
</dbReference>
<evidence type="ECO:0000313" key="3">
    <source>
        <dbReference type="Proteomes" id="UP000294545"/>
    </source>
</evidence>
<gene>
    <name evidence="2" type="ORF">EDC19_1601</name>
</gene>
<dbReference type="GO" id="GO:0005840">
    <property type="term" value="C:ribosome"/>
    <property type="evidence" value="ECO:0007669"/>
    <property type="project" value="UniProtKB-KW"/>
</dbReference>
<keyword evidence="2" id="KW-0687">Ribonucleoprotein</keyword>
<dbReference type="Pfam" id="PF01248">
    <property type="entry name" value="Ribosomal_L7Ae"/>
    <property type="match status" value="1"/>
</dbReference>
<evidence type="ECO:0000259" key="1">
    <source>
        <dbReference type="Pfam" id="PF01248"/>
    </source>
</evidence>
<protein>
    <submittedName>
        <fullName evidence="2">Large subunit ribosomal protein L7A</fullName>
    </submittedName>
</protein>
<comment type="caution">
    <text evidence="2">The sequence shown here is derived from an EMBL/GenBank/DDBJ whole genome shotgun (WGS) entry which is preliminary data.</text>
</comment>
<reference evidence="2 3" key="1">
    <citation type="submission" date="2019-03" db="EMBL/GenBank/DDBJ databases">
        <title>Genomic Encyclopedia of Type Strains, Phase IV (KMG-IV): sequencing the most valuable type-strain genomes for metagenomic binning, comparative biology and taxonomic classification.</title>
        <authorList>
            <person name="Goeker M."/>
        </authorList>
    </citation>
    <scope>NUCLEOTIDE SEQUENCE [LARGE SCALE GENOMIC DNA]</scope>
    <source>
        <strain evidence="2 3">DSM 24176</strain>
    </source>
</reference>
<accession>A0A4R1MKP3</accession>
<name>A0A4R1MKP3_9FIRM</name>
<dbReference type="RefSeq" id="WP_132282313.1">
    <property type="nucleotide sequence ID" value="NZ_SMGQ01000012.1"/>
</dbReference>
<feature type="domain" description="Ribosomal protein eL8/eL30/eS12/Gadd45" evidence="1">
    <location>
        <begin position="10"/>
        <end position="78"/>
    </location>
</feature>
<evidence type="ECO:0000313" key="2">
    <source>
        <dbReference type="EMBL" id="TCK93408.1"/>
    </source>
</evidence>
<dbReference type="Proteomes" id="UP000294545">
    <property type="component" value="Unassembled WGS sequence"/>
</dbReference>